<dbReference type="EMBL" id="JANAKD010000941">
    <property type="protein sequence ID" value="KAJ3485755.1"/>
    <property type="molecule type" value="Genomic_DNA"/>
</dbReference>
<sequence>MKYSAIVALGALTGTTLAAPAAEAPARRGGLVGLNVPVLSGGDSTAHCNHGEQLVNLNAPVMGTRKRRLDGLLGGHGKTLVDLSLPLLSGGKSTQKCEDGDVIDVSVPLLSGREDKE</sequence>
<reference evidence="1" key="1">
    <citation type="submission" date="2022-07" db="EMBL/GenBank/DDBJ databases">
        <title>Genome Sequence of Lecanicillium saksenae.</title>
        <authorList>
            <person name="Buettner E."/>
        </authorList>
    </citation>
    <scope>NUCLEOTIDE SEQUENCE</scope>
    <source>
        <strain evidence="1">VT-O1</strain>
    </source>
</reference>
<evidence type="ECO:0000313" key="2">
    <source>
        <dbReference type="Proteomes" id="UP001148737"/>
    </source>
</evidence>
<organism evidence="1 2">
    <name type="scientific">Lecanicillium saksenae</name>
    <dbReference type="NCBI Taxonomy" id="468837"/>
    <lineage>
        <taxon>Eukaryota</taxon>
        <taxon>Fungi</taxon>
        <taxon>Dikarya</taxon>
        <taxon>Ascomycota</taxon>
        <taxon>Pezizomycotina</taxon>
        <taxon>Sordariomycetes</taxon>
        <taxon>Hypocreomycetidae</taxon>
        <taxon>Hypocreales</taxon>
        <taxon>Cordycipitaceae</taxon>
        <taxon>Lecanicillium</taxon>
    </lineage>
</organism>
<evidence type="ECO:0000313" key="1">
    <source>
        <dbReference type="EMBL" id="KAJ3485755.1"/>
    </source>
</evidence>
<gene>
    <name evidence="1" type="ORF">NLG97_g6752</name>
</gene>
<protein>
    <submittedName>
        <fullName evidence="1">Uncharacterized protein</fullName>
    </submittedName>
</protein>
<name>A0ACC1QPB6_9HYPO</name>
<dbReference type="Proteomes" id="UP001148737">
    <property type="component" value="Unassembled WGS sequence"/>
</dbReference>
<accession>A0ACC1QPB6</accession>
<comment type="caution">
    <text evidence="1">The sequence shown here is derived from an EMBL/GenBank/DDBJ whole genome shotgun (WGS) entry which is preliminary data.</text>
</comment>
<keyword evidence="2" id="KW-1185">Reference proteome</keyword>
<proteinExistence type="predicted"/>